<reference evidence="2 3" key="1">
    <citation type="submission" date="2017-09" db="EMBL/GenBank/DDBJ databases">
        <title>WGS assembly of Aquilegia coerulea Goldsmith.</title>
        <authorList>
            <person name="Hodges S."/>
            <person name="Kramer E."/>
            <person name="Nordborg M."/>
            <person name="Tomkins J."/>
            <person name="Borevitz J."/>
            <person name="Derieg N."/>
            <person name="Yan J."/>
            <person name="Mihaltcheva S."/>
            <person name="Hayes R.D."/>
            <person name="Rokhsar D."/>
        </authorList>
    </citation>
    <scope>NUCLEOTIDE SEQUENCE [LARGE SCALE GENOMIC DNA]</scope>
    <source>
        <strain evidence="3">cv. Goldsmith</strain>
    </source>
</reference>
<dbReference type="EMBL" id="KZ305021">
    <property type="protein sequence ID" value="PIA59994.1"/>
    <property type="molecule type" value="Genomic_DNA"/>
</dbReference>
<accession>A0A2G5EW89</accession>
<sequence length="398" mass="47899">MEKELCMIEMKGGDLCEELLEEIFMRVPLKPLTRMKCISKDWCRLISQIPKVSDFVFVLIEKLYDEELYECKTNISLFGIKNRGGDLEYHEYNALGSTLDGDIDRFCYSNGLLLCYDDYLMHTSPFIYDLILKKPISLHTMRITCAGRAIYMGLAYDGLQTRQFKVVCFFFNEDLEFLDCTIFSSETGDWKNHQAKVINYSRMDHYFLKYIYQRRYSTFFQSECLFHDGLIYWTLYGYLIAYNLQENFFEFHDLTRKGSFEDTPIRDRLDECLWVSGGCLHYCYSDKNGLYIWDRFKGEEVDYNNEYFQNEFDVQLHYYLEHHKDWWRQKDEIDLKTLKKQHPEFFCKVWDHNDYIRFLKPCSFNEDLQLLYLQLPGSLIVSYSFETKCLRKVHELKS</sequence>
<dbReference type="OrthoDB" id="1549426at2759"/>
<dbReference type="InterPro" id="IPR055290">
    <property type="entry name" value="At3g26010-like"/>
</dbReference>
<dbReference type="InParanoid" id="A0A2G5EW89"/>
<dbReference type="PANTHER" id="PTHR35546:SF70">
    <property type="entry name" value="F-BOX PROTEIN INTERACTION DOMAIN PROTEIN"/>
    <property type="match status" value="1"/>
</dbReference>
<dbReference type="PANTHER" id="PTHR35546">
    <property type="entry name" value="F-BOX PROTEIN INTERACTION DOMAIN PROTEIN-RELATED"/>
    <property type="match status" value="1"/>
</dbReference>
<dbReference type="Pfam" id="PF00646">
    <property type="entry name" value="F-box"/>
    <property type="match status" value="1"/>
</dbReference>
<dbReference type="InterPro" id="IPR001810">
    <property type="entry name" value="F-box_dom"/>
</dbReference>
<dbReference type="Proteomes" id="UP000230069">
    <property type="component" value="Unassembled WGS sequence"/>
</dbReference>
<organism evidence="2 3">
    <name type="scientific">Aquilegia coerulea</name>
    <name type="common">Rocky mountain columbine</name>
    <dbReference type="NCBI Taxonomy" id="218851"/>
    <lineage>
        <taxon>Eukaryota</taxon>
        <taxon>Viridiplantae</taxon>
        <taxon>Streptophyta</taxon>
        <taxon>Embryophyta</taxon>
        <taxon>Tracheophyta</taxon>
        <taxon>Spermatophyta</taxon>
        <taxon>Magnoliopsida</taxon>
        <taxon>Ranunculales</taxon>
        <taxon>Ranunculaceae</taxon>
        <taxon>Thalictroideae</taxon>
        <taxon>Aquilegia</taxon>
    </lineage>
</organism>
<keyword evidence="3" id="KW-1185">Reference proteome</keyword>
<evidence type="ECO:0000259" key="1">
    <source>
        <dbReference type="Pfam" id="PF00646"/>
    </source>
</evidence>
<name>A0A2G5EW89_AQUCA</name>
<feature type="domain" description="F-box" evidence="1">
    <location>
        <begin position="14"/>
        <end position="48"/>
    </location>
</feature>
<evidence type="ECO:0000313" key="3">
    <source>
        <dbReference type="Proteomes" id="UP000230069"/>
    </source>
</evidence>
<evidence type="ECO:0000313" key="2">
    <source>
        <dbReference type="EMBL" id="PIA59994.1"/>
    </source>
</evidence>
<dbReference type="AlphaFoldDB" id="A0A2G5EW89"/>
<protein>
    <recommendedName>
        <fullName evidence="1">F-box domain-containing protein</fullName>
    </recommendedName>
</protein>
<gene>
    <name evidence="2" type="ORF">AQUCO_00400701v1</name>
</gene>
<proteinExistence type="predicted"/>